<keyword evidence="2 4" id="KW-0689">Ribosomal protein</keyword>
<comment type="function">
    <text evidence="4">Binds to the 23S rRNA.</text>
</comment>
<dbReference type="GO" id="GO:0003735">
    <property type="term" value="F:structural constituent of ribosome"/>
    <property type="evidence" value="ECO:0007669"/>
    <property type="project" value="InterPro"/>
</dbReference>
<keyword evidence="1 4" id="KW-0694">RNA-binding</keyword>
<comment type="caution">
    <text evidence="6">The sequence shown here is derived from an EMBL/GenBank/DDBJ whole genome shotgun (WGS) entry which is preliminary data.</text>
</comment>
<comment type="similarity">
    <text evidence="4">Belongs to the eukaryotic ribosomal protein eL43 family. Putative zinc-binding subfamily.</text>
</comment>
<dbReference type="AlphaFoldDB" id="A0A133UB81"/>
<dbReference type="InterPro" id="IPR002674">
    <property type="entry name" value="Ribosomal_eL43"/>
</dbReference>
<dbReference type="PANTHER" id="PTHR48129:SF1">
    <property type="entry name" value="LARGE RIBOSOMAL SUBUNIT PROTEIN EL43"/>
    <property type="match status" value="1"/>
</dbReference>
<gene>
    <name evidence="4" type="primary">rpl37ae</name>
    <name evidence="6" type="ORF">AKJ57_01110</name>
</gene>
<comment type="subunit">
    <text evidence="4">Part of the 50S ribosomal subunit.</text>
</comment>
<dbReference type="InterPro" id="IPR011331">
    <property type="entry name" value="Ribosomal_eL37/eL43"/>
</dbReference>
<dbReference type="InterPro" id="IPR011332">
    <property type="entry name" value="Ribosomal_zn-bd"/>
</dbReference>
<dbReference type="Proteomes" id="UP000070163">
    <property type="component" value="Unassembled WGS sequence"/>
</dbReference>
<evidence type="ECO:0000256" key="5">
    <source>
        <dbReference type="SAM" id="MobiDB-lite"/>
    </source>
</evidence>
<keyword evidence="3 4" id="KW-0687">Ribonucleoprotein</keyword>
<proteinExistence type="inferred from homology"/>
<dbReference type="NCBIfam" id="NF003058">
    <property type="entry name" value="PRK03976.1"/>
    <property type="match status" value="1"/>
</dbReference>
<protein>
    <recommendedName>
        <fullName evidence="4">Large ribosomal subunit protein eL43</fullName>
    </recommendedName>
</protein>
<comment type="cofactor">
    <cofactor evidence="4">
        <name>Zn(2+)</name>
        <dbReference type="ChEBI" id="CHEBI:29105"/>
    </cofactor>
    <text evidence="4">Binds 1 zinc ion per subunit.</text>
</comment>
<feature type="compositionally biased region" description="Basic residues" evidence="5">
    <location>
        <begin position="1"/>
        <end position="10"/>
    </location>
</feature>
<feature type="binding site" evidence="4">
    <location>
        <position position="44"/>
    </location>
    <ligand>
        <name>Zn(2+)</name>
        <dbReference type="ChEBI" id="CHEBI:29105"/>
    </ligand>
</feature>
<keyword evidence="4" id="KW-0699">rRNA-binding</keyword>
<evidence type="ECO:0000256" key="4">
    <source>
        <dbReference type="HAMAP-Rule" id="MF_00327"/>
    </source>
</evidence>
<dbReference type="GO" id="GO:0006412">
    <property type="term" value="P:translation"/>
    <property type="evidence" value="ECO:0007669"/>
    <property type="project" value="UniProtKB-UniRule"/>
</dbReference>
<feature type="binding site" evidence="4">
    <location>
        <position position="62"/>
    </location>
    <ligand>
        <name>Zn(2+)</name>
        <dbReference type="ChEBI" id="CHEBI:29105"/>
    </ligand>
</feature>
<keyword evidence="4" id="KW-0479">Metal-binding</keyword>
<dbReference type="PANTHER" id="PTHR48129">
    <property type="entry name" value="60S RIBOSOMAL PROTEIN L37A"/>
    <property type="match status" value="1"/>
</dbReference>
<feature type="binding site" evidence="4">
    <location>
        <position position="41"/>
    </location>
    <ligand>
        <name>Zn(2+)</name>
        <dbReference type="ChEBI" id="CHEBI:29105"/>
    </ligand>
</feature>
<organism evidence="6 7">
    <name type="scientific">candidate division MSBL1 archaeon SCGC-AAA259A05</name>
    <dbReference type="NCBI Taxonomy" id="1698259"/>
    <lineage>
        <taxon>Archaea</taxon>
        <taxon>Methanobacteriati</taxon>
        <taxon>Methanobacteriota</taxon>
        <taxon>candidate division MSBL1</taxon>
    </lineage>
</organism>
<accession>A0A133UB81</accession>
<feature type="binding site" evidence="4">
    <location>
        <position position="59"/>
    </location>
    <ligand>
        <name>Zn(2+)</name>
        <dbReference type="ChEBI" id="CHEBI:29105"/>
    </ligand>
</feature>
<evidence type="ECO:0000256" key="2">
    <source>
        <dbReference type="ARBA" id="ARBA00022980"/>
    </source>
</evidence>
<dbReference type="HAMAP" id="MF_00327">
    <property type="entry name" value="Ribosomal_eL43"/>
    <property type="match status" value="1"/>
</dbReference>
<dbReference type="GO" id="GO:0070180">
    <property type="term" value="F:large ribosomal subunit rRNA binding"/>
    <property type="evidence" value="ECO:0007669"/>
    <property type="project" value="UniProtKB-UniRule"/>
</dbReference>
<dbReference type="Pfam" id="PF01780">
    <property type="entry name" value="Ribosomal_L37ae"/>
    <property type="match status" value="1"/>
</dbReference>
<evidence type="ECO:0000256" key="1">
    <source>
        <dbReference type="ARBA" id="ARBA00022884"/>
    </source>
</evidence>
<feature type="region of interest" description="Disordered" evidence="5">
    <location>
        <begin position="1"/>
        <end position="20"/>
    </location>
</feature>
<evidence type="ECO:0000313" key="7">
    <source>
        <dbReference type="Proteomes" id="UP000070163"/>
    </source>
</evidence>
<name>A0A133UB81_9EURY</name>
<evidence type="ECO:0000256" key="3">
    <source>
        <dbReference type="ARBA" id="ARBA00023274"/>
    </source>
</evidence>
<dbReference type="SUPFAM" id="SSF57829">
    <property type="entry name" value="Zn-binding ribosomal proteins"/>
    <property type="match status" value="1"/>
</dbReference>
<dbReference type="GO" id="GO:0005840">
    <property type="term" value="C:ribosome"/>
    <property type="evidence" value="ECO:0007669"/>
    <property type="project" value="UniProtKB-KW"/>
</dbReference>
<dbReference type="GO" id="GO:1990904">
    <property type="term" value="C:ribonucleoprotein complex"/>
    <property type="evidence" value="ECO:0007669"/>
    <property type="project" value="UniProtKB-KW"/>
</dbReference>
<dbReference type="GO" id="GO:0008270">
    <property type="term" value="F:zinc ion binding"/>
    <property type="evidence" value="ECO:0007669"/>
    <property type="project" value="UniProtKB-UniRule"/>
</dbReference>
<keyword evidence="4" id="KW-0863">Zinc-finger</keyword>
<sequence>MPKKEPRKKVGSAGRLGSRYGTRVRARVRAVEDREKGYHRCPECRSESVKRVGSGIWKCQRCKTKFAAKAYTPNIAPIEKEISQTAEESKTEKT</sequence>
<reference evidence="6 7" key="1">
    <citation type="journal article" date="2016" name="Sci. Rep.">
        <title>Metabolic traits of an uncultured archaeal lineage -MSBL1- from brine pools of the Red Sea.</title>
        <authorList>
            <person name="Mwirichia R."/>
            <person name="Alam I."/>
            <person name="Rashid M."/>
            <person name="Vinu M."/>
            <person name="Ba-Alawi W."/>
            <person name="Anthony Kamau A."/>
            <person name="Kamanda Ngugi D."/>
            <person name="Goker M."/>
            <person name="Klenk H.P."/>
            <person name="Bajic V."/>
            <person name="Stingl U."/>
        </authorList>
    </citation>
    <scope>NUCLEOTIDE SEQUENCE [LARGE SCALE GENOMIC DNA]</scope>
    <source>
        <strain evidence="6">SCGC-AAA259A05</strain>
    </source>
</reference>
<feature type="zinc finger region" description="C4-type" evidence="4">
    <location>
        <begin position="41"/>
        <end position="62"/>
    </location>
</feature>
<keyword evidence="7" id="KW-1185">Reference proteome</keyword>
<dbReference type="Gene3D" id="2.20.25.30">
    <property type="match status" value="1"/>
</dbReference>
<dbReference type="EMBL" id="LHXJ01000008">
    <property type="protein sequence ID" value="KXA91456.1"/>
    <property type="molecule type" value="Genomic_DNA"/>
</dbReference>
<dbReference type="InterPro" id="IPR050522">
    <property type="entry name" value="Ribosomal_protein_eL43"/>
</dbReference>
<keyword evidence="4" id="KW-0862">Zinc</keyword>
<evidence type="ECO:0000313" key="6">
    <source>
        <dbReference type="EMBL" id="KXA91456.1"/>
    </source>
</evidence>